<dbReference type="GO" id="GO:0009372">
    <property type="term" value="P:quorum sensing"/>
    <property type="evidence" value="ECO:0007669"/>
    <property type="project" value="InterPro"/>
</dbReference>
<dbReference type="GO" id="GO:0044010">
    <property type="term" value="P:single-species biofilm formation"/>
    <property type="evidence" value="ECO:0007669"/>
    <property type="project" value="InterPro"/>
</dbReference>
<reference evidence="1 2" key="1">
    <citation type="submission" date="2012-02" db="EMBL/GenBank/DDBJ databases">
        <title>Improved High-Quality Draft Sequence of Rhizobium leguminosarum bv. trifolii WSM2297.</title>
        <authorList>
            <consortium name="US DOE Joint Genome Institute"/>
            <person name="Lucas S."/>
            <person name="Han J."/>
            <person name="Lapidus A."/>
            <person name="Cheng J.-F."/>
            <person name="Goodwin L."/>
            <person name="Pitluck S."/>
            <person name="Peters L."/>
            <person name="Ovchinnikova G."/>
            <person name="Zhang X."/>
            <person name="Detter J.C."/>
            <person name="Han C."/>
            <person name="Tapia R."/>
            <person name="Land M."/>
            <person name="Hauser L."/>
            <person name="Kyrpides N."/>
            <person name="Ivanova N."/>
            <person name="Pagani I."/>
            <person name="Brau L."/>
            <person name="Yates R."/>
            <person name="O'Hara G."/>
            <person name="Rui T."/>
            <person name="Howieson J."/>
            <person name="Reeve W."/>
            <person name="Woyke T."/>
        </authorList>
    </citation>
    <scope>NUCLEOTIDE SEQUENCE [LARGE SCALE GENOMIC DNA]</scope>
    <source>
        <strain evidence="1 2">WSM2297</strain>
    </source>
</reference>
<dbReference type="Proteomes" id="UP000005732">
    <property type="component" value="Unassembled WGS sequence"/>
</dbReference>
<proteinExistence type="predicted"/>
<dbReference type="InterPro" id="IPR031451">
    <property type="entry name" value="MqsR_toxin"/>
</dbReference>
<evidence type="ECO:0008006" key="3">
    <source>
        <dbReference type="Google" id="ProtNLM"/>
    </source>
</evidence>
<organism evidence="1 2">
    <name type="scientific">Rhizobium leguminosarum bv. trifolii WSM2297</name>
    <dbReference type="NCBI Taxonomy" id="754762"/>
    <lineage>
        <taxon>Bacteria</taxon>
        <taxon>Pseudomonadati</taxon>
        <taxon>Pseudomonadota</taxon>
        <taxon>Alphaproteobacteria</taxon>
        <taxon>Hyphomicrobiales</taxon>
        <taxon>Rhizobiaceae</taxon>
        <taxon>Rhizobium/Agrobacterium group</taxon>
        <taxon>Rhizobium</taxon>
    </lineage>
</organism>
<dbReference type="RefSeq" id="WP_003580346.1">
    <property type="nucleotide sequence ID" value="NZ_JH719395.1"/>
</dbReference>
<dbReference type="Gene3D" id="3.30.2310.40">
    <property type="match status" value="1"/>
</dbReference>
<gene>
    <name evidence="1" type="ORF">Rleg4DRAFT_1568</name>
</gene>
<dbReference type="InterPro" id="IPR038493">
    <property type="entry name" value="MqsR_sf"/>
</dbReference>
<dbReference type="GO" id="GO:0017148">
    <property type="term" value="P:negative regulation of translation"/>
    <property type="evidence" value="ECO:0007669"/>
    <property type="project" value="InterPro"/>
</dbReference>
<sequence>MEKRKAHYDLAAVIAVVAERKAAAFTKSALDGGRSMGLTSSEMIKAVCALKSHHLYKSMTTYNDNTVWQDVYHADTPAGKAYVKLTLRADGAPESNSRSYDNGEAMCLLRR</sequence>
<dbReference type="CDD" id="cd12869">
    <property type="entry name" value="MqsR"/>
    <property type="match status" value="1"/>
</dbReference>
<protein>
    <recommendedName>
        <fullName evidence="3">Motility quorum-sensing regulator MqsR</fullName>
    </recommendedName>
</protein>
<evidence type="ECO:0000313" key="2">
    <source>
        <dbReference type="Proteomes" id="UP000005732"/>
    </source>
</evidence>
<dbReference type="OrthoDB" id="1666895at2"/>
<evidence type="ECO:0000313" key="1">
    <source>
        <dbReference type="EMBL" id="EJC79962.1"/>
    </source>
</evidence>
<accession>J0CA52</accession>
<dbReference type="HOGENOM" id="CLU_161157_1_0_5"/>
<dbReference type="Pfam" id="PF15723">
    <property type="entry name" value="MqsR_toxin"/>
    <property type="match status" value="1"/>
</dbReference>
<dbReference type="AlphaFoldDB" id="J0CA52"/>
<dbReference type="EMBL" id="JH719395">
    <property type="protein sequence ID" value="EJC79962.1"/>
    <property type="molecule type" value="Genomic_DNA"/>
</dbReference>
<name>J0CA52_RHILT</name>